<name>A0AA41HFN6_9BURK</name>
<evidence type="ECO:0000313" key="2">
    <source>
        <dbReference type="EMBL" id="MBV6323629.1"/>
    </source>
</evidence>
<dbReference type="RefSeq" id="WP_217944369.1">
    <property type="nucleotide sequence ID" value="NZ_JAHTGR010000012.1"/>
</dbReference>
<reference evidence="2" key="1">
    <citation type="submission" date="2021-07" db="EMBL/GenBank/DDBJ databases">
        <title>Characterization of violacein-producing bacteria and related species.</title>
        <authorList>
            <person name="Wilson H.S."/>
            <person name="De Leon M.E."/>
        </authorList>
    </citation>
    <scope>NUCLEOTIDE SEQUENCE</scope>
    <source>
        <strain evidence="2">HSC-15S17</strain>
    </source>
</reference>
<dbReference type="Pfam" id="PF08668">
    <property type="entry name" value="HDOD"/>
    <property type="match status" value="1"/>
</dbReference>
<dbReference type="EMBL" id="JALJZU010000005">
    <property type="protein sequence ID" value="MCP2008983.1"/>
    <property type="molecule type" value="Genomic_DNA"/>
</dbReference>
<evidence type="ECO:0000313" key="4">
    <source>
        <dbReference type="Proteomes" id="UP001155901"/>
    </source>
</evidence>
<dbReference type="AlphaFoldDB" id="A0AA41HFN6"/>
<accession>A0AA41HFN6</accession>
<reference evidence="3" key="2">
    <citation type="submission" date="2022-03" db="EMBL/GenBank/DDBJ databases">
        <title>Genome Encyclopedia of Bacteria and Archaea VI: Functional Genomics of Type Strains.</title>
        <authorList>
            <person name="Whitman W."/>
        </authorList>
    </citation>
    <scope>NUCLEOTIDE SEQUENCE</scope>
    <source>
        <strain evidence="3">HSC-15S17</strain>
    </source>
</reference>
<evidence type="ECO:0000259" key="1">
    <source>
        <dbReference type="PROSITE" id="PS51833"/>
    </source>
</evidence>
<dbReference type="EMBL" id="JAHTGR010000012">
    <property type="protein sequence ID" value="MBV6323629.1"/>
    <property type="molecule type" value="Genomic_DNA"/>
</dbReference>
<dbReference type="InterPro" id="IPR052340">
    <property type="entry name" value="RNase_Y/CdgJ"/>
</dbReference>
<evidence type="ECO:0000313" key="5">
    <source>
        <dbReference type="Proteomes" id="UP001162889"/>
    </source>
</evidence>
<evidence type="ECO:0000313" key="3">
    <source>
        <dbReference type="EMBL" id="MCP2008983.1"/>
    </source>
</evidence>
<proteinExistence type="predicted"/>
<dbReference type="InterPro" id="IPR013976">
    <property type="entry name" value="HDOD"/>
</dbReference>
<dbReference type="Proteomes" id="UP001162889">
    <property type="component" value="Unassembled WGS sequence"/>
</dbReference>
<protein>
    <submittedName>
        <fullName evidence="3">EAL and modified HD-GYP domain-containing signal transduction protein</fullName>
    </submittedName>
    <submittedName>
        <fullName evidence="2">HDOD domain-containing protein</fullName>
    </submittedName>
</protein>
<gene>
    <name evidence="2" type="ORF">KVP70_22080</name>
    <name evidence="3" type="ORF">L1274_002696</name>
</gene>
<feature type="domain" description="HDOD" evidence="1">
    <location>
        <begin position="119"/>
        <end position="307"/>
    </location>
</feature>
<dbReference type="PANTHER" id="PTHR33525:SF4">
    <property type="entry name" value="CYCLIC DI-GMP PHOSPHODIESTERASE CDGJ"/>
    <property type="match status" value="1"/>
</dbReference>
<dbReference type="PANTHER" id="PTHR33525">
    <property type="match status" value="1"/>
</dbReference>
<organism evidence="2 4">
    <name type="scientific">Duganella violaceipulchra</name>
    <dbReference type="NCBI Taxonomy" id="2849652"/>
    <lineage>
        <taxon>Bacteria</taxon>
        <taxon>Pseudomonadati</taxon>
        <taxon>Pseudomonadota</taxon>
        <taxon>Betaproteobacteria</taxon>
        <taxon>Burkholderiales</taxon>
        <taxon>Oxalobacteraceae</taxon>
        <taxon>Telluria group</taxon>
        <taxon>Duganella</taxon>
    </lineage>
</organism>
<dbReference type="Proteomes" id="UP001155901">
    <property type="component" value="Unassembled WGS sequence"/>
</dbReference>
<comment type="caution">
    <text evidence="2">The sequence shown here is derived from an EMBL/GenBank/DDBJ whole genome shotgun (WGS) entry which is preliminary data.</text>
</comment>
<sequence>MTATTAMPPVFLHPLADRNGVPTALLLDASGLQVDTVPAGVLQELASGSMSCYYRCRHGAGQADAQAVHQMLDEAGWKALPADKVLHSDSPLAAELPTNVAWIEGDWFLAPPPKPVGSQAASRALALKLVQLVSADADTHEIEALLRQDPTLSYHLLRLVNSLGMGTGRRVTSFSQAILILGRSQLRRWLNLMLFSSREADQRSAMLLARVSVRARAMELLAKAAGHDKPHQEQAFMAGMFSLLGVLFGMPLAEVLKPLTISEAVQQALLSREGELGQLLSVVEAAEHDDVAALTQGLQALQIDNAGFNQILADAYLWMQGVSAGKAGAPHA</sequence>
<dbReference type="PROSITE" id="PS51833">
    <property type="entry name" value="HDOD"/>
    <property type="match status" value="1"/>
</dbReference>
<keyword evidence="5" id="KW-1185">Reference proteome</keyword>